<dbReference type="InterPro" id="IPR013083">
    <property type="entry name" value="Znf_RING/FYVE/PHD"/>
</dbReference>
<protein>
    <submittedName>
        <fullName evidence="5">Lysine demethylase 2B</fullName>
    </submittedName>
</protein>
<dbReference type="EMBL" id="JACASF010000022">
    <property type="protein sequence ID" value="KAF6403563.1"/>
    <property type="molecule type" value="Genomic_DNA"/>
</dbReference>
<dbReference type="SUPFAM" id="SSF57903">
    <property type="entry name" value="FYVE/PHD zinc finger"/>
    <property type="match status" value="1"/>
</dbReference>
<evidence type="ECO:0000256" key="1">
    <source>
        <dbReference type="ARBA" id="ARBA00022723"/>
    </source>
</evidence>
<comment type="caution">
    <text evidence="5">The sequence shown here is derived from an EMBL/GenBank/DDBJ whole genome shotgun (WGS) entry which is preliminary data.</text>
</comment>
<keyword evidence="3" id="KW-0862">Zinc</keyword>
<sequence>MKKFGGPGRMKQSCIMRQCIADFHVICLHLPKHLEEQLSPSSLSPLGHLLQALADPVLPHTAVCLVCGEAGKEDTAEEEEGKFNLMLMECSICNEIIHPGCLKVSGPGGAWLCCSTPTGSL</sequence>
<dbReference type="InterPro" id="IPR050690">
    <property type="entry name" value="JHDM1_Histone_Demethylase"/>
</dbReference>
<reference evidence="5 6" key="1">
    <citation type="journal article" date="2020" name="Nature">
        <title>Six reference-quality genomes reveal evolution of bat adaptations.</title>
        <authorList>
            <person name="Jebb D."/>
            <person name="Huang Z."/>
            <person name="Pippel M."/>
            <person name="Hughes G.M."/>
            <person name="Lavrichenko K."/>
            <person name="Devanna P."/>
            <person name="Winkler S."/>
            <person name="Jermiin L.S."/>
            <person name="Skirmuntt E.C."/>
            <person name="Katzourakis A."/>
            <person name="Burkitt-Gray L."/>
            <person name="Ray D.A."/>
            <person name="Sullivan K.A.M."/>
            <person name="Roscito J.G."/>
            <person name="Kirilenko B.M."/>
            <person name="Davalos L.M."/>
            <person name="Corthals A.P."/>
            <person name="Power M.L."/>
            <person name="Jones G."/>
            <person name="Ransome R.D."/>
            <person name="Dechmann D.K.N."/>
            <person name="Locatelli A.G."/>
            <person name="Puechmaille S.J."/>
            <person name="Fedrigo O."/>
            <person name="Jarvis E.D."/>
            <person name="Hiller M."/>
            <person name="Vernes S.C."/>
            <person name="Myers E.W."/>
            <person name="Teeling E.C."/>
        </authorList>
    </citation>
    <scope>NUCLEOTIDE SEQUENCE [LARGE SCALE GENOMIC DNA]</scope>
    <source>
        <strain evidence="5">MMolMol1</strain>
        <tissue evidence="5">Muscle</tissue>
    </source>
</reference>
<dbReference type="InterPro" id="IPR011011">
    <property type="entry name" value="Znf_FYVE_PHD"/>
</dbReference>
<feature type="domain" description="PHD-type" evidence="4">
    <location>
        <begin position="58"/>
        <end position="107"/>
    </location>
</feature>
<evidence type="ECO:0000259" key="4">
    <source>
        <dbReference type="Pfam" id="PF16866"/>
    </source>
</evidence>
<gene>
    <name evidence="5" type="ORF">HJG59_007215</name>
</gene>
<dbReference type="AlphaFoldDB" id="A0A7J8BXL5"/>
<dbReference type="GO" id="GO:0032259">
    <property type="term" value="P:methylation"/>
    <property type="evidence" value="ECO:0007669"/>
    <property type="project" value="UniProtKB-KW"/>
</dbReference>
<name>A0A7J8BXL5_MOLMO</name>
<proteinExistence type="predicted"/>
<evidence type="ECO:0000256" key="3">
    <source>
        <dbReference type="ARBA" id="ARBA00022833"/>
    </source>
</evidence>
<dbReference type="Pfam" id="PF16866">
    <property type="entry name" value="PHD_4"/>
    <property type="match status" value="1"/>
</dbReference>
<dbReference type="Proteomes" id="UP000550707">
    <property type="component" value="Unassembled WGS sequence"/>
</dbReference>
<keyword evidence="5" id="KW-0808">Transferase</keyword>
<dbReference type="GO" id="GO:0008270">
    <property type="term" value="F:zinc ion binding"/>
    <property type="evidence" value="ECO:0007669"/>
    <property type="project" value="UniProtKB-KW"/>
</dbReference>
<keyword evidence="2" id="KW-0863">Zinc-finger</keyword>
<organism evidence="5 6">
    <name type="scientific">Molossus molossus</name>
    <name type="common">Pallas' mastiff bat</name>
    <name type="synonym">Vespertilio molossus</name>
    <dbReference type="NCBI Taxonomy" id="27622"/>
    <lineage>
        <taxon>Eukaryota</taxon>
        <taxon>Metazoa</taxon>
        <taxon>Chordata</taxon>
        <taxon>Craniata</taxon>
        <taxon>Vertebrata</taxon>
        <taxon>Euteleostomi</taxon>
        <taxon>Mammalia</taxon>
        <taxon>Eutheria</taxon>
        <taxon>Laurasiatheria</taxon>
        <taxon>Chiroptera</taxon>
        <taxon>Yangochiroptera</taxon>
        <taxon>Molossidae</taxon>
        <taxon>Molossus</taxon>
    </lineage>
</organism>
<keyword evidence="6" id="KW-1185">Reference proteome</keyword>
<dbReference type="Gene3D" id="3.30.40.10">
    <property type="entry name" value="Zinc/RING finger domain, C3HC4 (zinc finger)"/>
    <property type="match status" value="1"/>
</dbReference>
<evidence type="ECO:0000256" key="2">
    <source>
        <dbReference type="ARBA" id="ARBA00022771"/>
    </source>
</evidence>
<keyword evidence="5" id="KW-0489">Methyltransferase</keyword>
<dbReference type="InterPro" id="IPR019787">
    <property type="entry name" value="Znf_PHD-finger"/>
</dbReference>
<accession>A0A7J8BXL5</accession>
<dbReference type="GO" id="GO:0008168">
    <property type="term" value="F:methyltransferase activity"/>
    <property type="evidence" value="ECO:0007669"/>
    <property type="project" value="UniProtKB-KW"/>
</dbReference>
<evidence type="ECO:0000313" key="5">
    <source>
        <dbReference type="EMBL" id="KAF6403563.1"/>
    </source>
</evidence>
<dbReference type="PANTHER" id="PTHR23123">
    <property type="entry name" value="PHD/F-BOX CONTAINING PROTEIN"/>
    <property type="match status" value="1"/>
</dbReference>
<evidence type="ECO:0000313" key="6">
    <source>
        <dbReference type="Proteomes" id="UP000550707"/>
    </source>
</evidence>
<keyword evidence="1" id="KW-0479">Metal-binding</keyword>